<evidence type="ECO:0000256" key="1">
    <source>
        <dbReference type="SAM" id="MobiDB-lite"/>
    </source>
</evidence>
<dbReference type="EMBL" id="JBHSJC010000001">
    <property type="protein sequence ID" value="MFC4828199.1"/>
    <property type="molecule type" value="Genomic_DNA"/>
</dbReference>
<evidence type="ECO:0000256" key="2">
    <source>
        <dbReference type="SAM" id="Phobius"/>
    </source>
</evidence>
<protein>
    <submittedName>
        <fullName evidence="3">DUF6049 family protein</fullName>
    </submittedName>
</protein>
<feature type="region of interest" description="Disordered" evidence="1">
    <location>
        <begin position="687"/>
        <end position="763"/>
    </location>
</feature>
<sequence length="763" mass="77955">MPDESTSHRRVRRLLGLAAGAASAALGLSWFIAPIAGSPGVLAAAAAESVEGVRLTIAPADGTAIAAGQPVRIQVEIVNGTDDAIRAGTLTLAVATDGLDDRAEVDAWLAPADGGSNLGTDEVAERATASLAAGAATTLEFTIPAEATSAEDPVVGLAAGLDVDGDAVSTATTIVANTRVPVETPAGLVLAFPLTVPPLATGLIPADRLESWTAPNGLLTRQLDAVSGAPVAVGIDPRVIASIRVLGDAAPESAVEWLARLAAMPNEVFPLAYADADLAAQAQVGLDAPLEPLGFEDVIDPADFPADAGEEPVATDGGATPAPGGTPDTAAVLDWDYTRTDIAWPADETVATGDLDWFAEGGLTTAILSPGNVEGGGDDTNAGARIEGRTAVVADARVTDALRDAAAASSDTAWRGATARLTAELALAGHDDAVTLLGTFARSAGLEADRVEETVAALAPGQWARPATLADAVGAPPTSRTLASTPEDRQRIENIDRMLQAERSVQEFSDVLADPAPLTFPTRRDLLALLDVGWFDQPEEWTSSVGTWLVDRRAVTDSVSIVPTSSVLVVASETGIPITIENDLPYPVDVVVEVAPSNGRLIVEETVEATVEAESRSTVQVPVAAGVGSGEVNLEVSLTSPDGTPVGTSVRIPANVQADWEGLGATVLAAIAVAVFAIGLIRAFRRRRRDRTAETTDTDAADTSSRADGPDATSRPAEPESTGRDALDEQGSPVAATSPDDVVTSDGPTGDAVPAPEPRGPIE</sequence>
<evidence type="ECO:0000313" key="4">
    <source>
        <dbReference type="Proteomes" id="UP001595960"/>
    </source>
</evidence>
<gene>
    <name evidence="3" type="ORF">ACFPER_05310</name>
</gene>
<organism evidence="3 4">
    <name type="scientific">Agromyces aurantiacus</name>
    <dbReference type="NCBI Taxonomy" id="165814"/>
    <lineage>
        <taxon>Bacteria</taxon>
        <taxon>Bacillati</taxon>
        <taxon>Actinomycetota</taxon>
        <taxon>Actinomycetes</taxon>
        <taxon>Micrococcales</taxon>
        <taxon>Microbacteriaceae</taxon>
        <taxon>Agromyces</taxon>
    </lineage>
</organism>
<feature type="compositionally biased region" description="Low complexity" evidence="1">
    <location>
        <begin position="312"/>
        <end position="328"/>
    </location>
</feature>
<proteinExistence type="predicted"/>
<feature type="transmembrane region" description="Helical" evidence="2">
    <location>
        <begin position="662"/>
        <end position="681"/>
    </location>
</feature>
<keyword evidence="2" id="KW-1133">Transmembrane helix</keyword>
<feature type="region of interest" description="Disordered" evidence="1">
    <location>
        <begin position="302"/>
        <end position="328"/>
    </location>
</feature>
<evidence type="ECO:0000313" key="3">
    <source>
        <dbReference type="EMBL" id="MFC4828199.1"/>
    </source>
</evidence>
<keyword evidence="4" id="KW-1185">Reference proteome</keyword>
<comment type="caution">
    <text evidence="3">The sequence shown here is derived from an EMBL/GenBank/DDBJ whole genome shotgun (WGS) entry which is preliminary data.</text>
</comment>
<feature type="compositionally biased region" description="Basic and acidic residues" evidence="1">
    <location>
        <begin position="717"/>
        <end position="727"/>
    </location>
</feature>
<keyword evidence="2" id="KW-0472">Membrane</keyword>
<dbReference type="Pfam" id="PF19516">
    <property type="entry name" value="DUF6049"/>
    <property type="match status" value="1"/>
</dbReference>
<keyword evidence="2" id="KW-0812">Transmembrane</keyword>
<dbReference type="Proteomes" id="UP001595960">
    <property type="component" value="Unassembled WGS sequence"/>
</dbReference>
<accession>A0ABV9R2I1</accession>
<dbReference type="RefSeq" id="WP_204391167.1">
    <property type="nucleotide sequence ID" value="NZ_JAFBBW010000001.1"/>
</dbReference>
<name>A0ABV9R2I1_9MICO</name>
<dbReference type="InterPro" id="IPR046112">
    <property type="entry name" value="DUF6049"/>
</dbReference>
<reference evidence="4" key="1">
    <citation type="journal article" date="2019" name="Int. J. Syst. Evol. Microbiol.">
        <title>The Global Catalogue of Microorganisms (GCM) 10K type strain sequencing project: providing services to taxonomists for standard genome sequencing and annotation.</title>
        <authorList>
            <consortium name="The Broad Institute Genomics Platform"/>
            <consortium name="The Broad Institute Genome Sequencing Center for Infectious Disease"/>
            <person name="Wu L."/>
            <person name="Ma J."/>
        </authorList>
    </citation>
    <scope>NUCLEOTIDE SEQUENCE [LARGE SCALE GENOMIC DNA]</scope>
    <source>
        <strain evidence="4">CGMCC 1.12192</strain>
    </source>
</reference>